<feature type="domain" description="Pyruvate:ferredoxin oxidoreductase core" evidence="1">
    <location>
        <begin position="1"/>
        <end position="80"/>
    </location>
</feature>
<keyword evidence="3" id="KW-1185">Reference proteome</keyword>
<comment type="caution">
    <text evidence="2">The sequence shown here is derived from an EMBL/GenBank/DDBJ whole genome shotgun (WGS) entry which is preliminary data.</text>
</comment>
<evidence type="ECO:0000313" key="2">
    <source>
        <dbReference type="EMBL" id="MDB1123515.1"/>
    </source>
</evidence>
<dbReference type="Pfam" id="PF17147">
    <property type="entry name" value="PFOR_II"/>
    <property type="match status" value="1"/>
</dbReference>
<evidence type="ECO:0000313" key="3">
    <source>
        <dbReference type="Proteomes" id="UP001210678"/>
    </source>
</evidence>
<dbReference type="PANTHER" id="PTHR32154:SF0">
    <property type="entry name" value="PYRUVATE-FLAVODOXIN OXIDOREDUCTASE-RELATED"/>
    <property type="match status" value="1"/>
</dbReference>
<dbReference type="InterPro" id="IPR009014">
    <property type="entry name" value="Transketo_C/PFOR_II"/>
</dbReference>
<dbReference type="InterPro" id="IPR050722">
    <property type="entry name" value="Pyruvate:ferred/Flavod_OxRd"/>
</dbReference>
<dbReference type="Proteomes" id="UP001210678">
    <property type="component" value="Unassembled WGS sequence"/>
</dbReference>
<dbReference type="EMBL" id="JAQLOI010000001">
    <property type="protein sequence ID" value="MDB1123515.1"/>
    <property type="molecule type" value="Genomic_DNA"/>
</dbReference>
<organism evidence="2 3">
    <name type="scientific">Vibrio algarum</name>
    <dbReference type="NCBI Taxonomy" id="3020714"/>
    <lineage>
        <taxon>Bacteria</taxon>
        <taxon>Pseudomonadati</taxon>
        <taxon>Pseudomonadota</taxon>
        <taxon>Gammaproteobacteria</taxon>
        <taxon>Vibrionales</taxon>
        <taxon>Vibrionaceae</taxon>
        <taxon>Vibrio</taxon>
    </lineage>
</organism>
<sequence length="121" mass="13165">MGSGVETLIETVEHLVKNGEKVGVLKVRLYRPLSTKHLLDELPDSVTTITVLDRTKEPSATADPLYQDIITALMEDDSKYNAMPQVLAGRYGLSSKEFTPAMAKAVFDNGSGKKKGTLQLA</sequence>
<gene>
    <name evidence="2" type="ORF">PGX00_07510</name>
</gene>
<reference evidence="2 3" key="1">
    <citation type="submission" date="2023-01" db="EMBL/GenBank/DDBJ databases">
        <title>Vibrio sp. KJ40-1 sp.nov, isolated from marine algae.</title>
        <authorList>
            <person name="Butt M."/>
            <person name="Kim J.M.J."/>
            <person name="Jeon C.O.C."/>
        </authorList>
    </citation>
    <scope>NUCLEOTIDE SEQUENCE [LARGE SCALE GENOMIC DNA]</scope>
    <source>
        <strain evidence="2 3">KJ40-1</strain>
    </source>
</reference>
<evidence type="ECO:0000259" key="1">
    <source>
        <dbReference type="Pfam" id="PF17147"/>
    </source>
</evidence>
<dbReference type="Gene3D" id="3.40.50.920">
    <property type="match status" value="1"/>
</dbReference>
<accession>A0ABT4YPN1</accession>
<dbReference type="SUPFAM" id="SSF52922">
    <property type="entry name" value="TK C-terminal domain-like"/>
    <property type="match status" value="1"/>
</dbReference>
<protein>
    <recommendedName>
        <fullName evidence="1">Pyruvate:ferredoxin oxidoreductase core domain-containing protein</fullName>
    </recommendedName>
</protein>
<proteinExistence type="predicted"/>
<dbReference type="RefSeq" id="WP_272137976.1">
    <property type="nucleotide sequence ID" value="NZ_JAQLOI010000001.1"/>
</dbReference>
<dbReference type="PANTHER" id="PTHR32154">
    <property type="entry name" value="PYRUVATE-FLAVODOXIN OXIDOREDUCTASE-RELATED"/>
    <property type="match status" value="1"/>
</dbReference>
<name>A0ABT4YPN1_9VIBR</name>
<dbReference type="InterPro" id="IPR033412">
    <property type="entry name" value="PFOR_II"/>
</dbReference>